<dbReference type="GO" id="GO:0016020">
    <property type="term" value="C:membrane"/>
    <property type="evidence" value="ECO:0007669"/>
    <property type="project" value="UniProtKB-SubCell"/>
</dbReference>
<evidence type="ECO:0000256" key="9">
    <source>
        <dbReference type="SAM" id="MobiDB-lite"/>
    </source>
</evidence>
<accession>A0A9Q8P9L5</accession>
<reference evidence="13" key="2">
    <citation type="journal article" date="2022" name="Microb. Genom.">
        <title>A chromosome-scale genome assembly of the tomato pathogen Cladosporium fulvum reveals a compartmentalized genome architecture and the presence of a dispensable chromosome.</title>
        <authorList>
            <person name="Zaccaron A.Z."/>
            <person name="Chen L.H."/>
            <person name="Samaras A."/>
            <person name="Stergiopoulos I."/>
        </authorList>
    </citation>
    <scope>NUCLEOTIDE SEQUENCE</scope>
    <source>
        <strain evidence="13">Race5_Kim</strain>
    </source>
</reference>
<dbReference type="GO" id="GO:0015079">
    <property type="term" value="F:potassium ion transmembrane transporter activity"/>
    <property type="evidence" value="ECO:0007669"/>
    <property type="project" value="InterPro"/>
</dbReference>
<evidence type="ECO:0000256" key="3">
    <source>
        <dbReference type="ARBA" id="ARBA00022538"/>
    </source>
</evidence>
<evidence type="ECO:0000259" key="12">
    <source>
        <dbReference type="Pfam" id="PF22776"/>
    </source>
</evidence>
<evidence type="ECO:0000256" key="4">
    <source>
        <dbReference type="ARBA" id="ARBA00022692"/>
    </source>
</evidence>
<keyword evidence="5" id="KW-0630">Potassium</keyword>
<feature type="domain" description="K+ potassium transporter integral membrane" evidence="11">
    <location>
        <begin position="1"/>
        <end position="57"/>
    </location>
</feature>
<evidence type="ECO:0000256" key="10">
    <source>
        <dbReference type="SAM" id="Phobius"/>
    </source>
</evidence>
<dbReference type="Pfam" id="PF22776">
    <property type="entry name" value="K_trans_C"/>
    <property type="match status" value="1"/>
</dbReference>
<dbReference type="PANTHER" id="PTHR30540">
    <property type="entry name" value="OSMOTIC STRESS POTASSIUM TRANSPORTER"/>
    <property type="match status" value="1"/>
</dbReference>
<dbReference type="InterPro" id="IPR053952">
    <property type="entry name" value="K_trans_C"/>
</dbReference>
<keyword evidence="2" id="KW-0813">Transport</keyword>
<evidence type="ECO:0000313" key="13">
    <source>
        <dbReference type="EMBL" id="UJO18389.1"/>
    </source>
</evidence>
<dbReference type="KEGG" id="ffu:CLAFUR5_06308"/>
<dbReference type="RefSeq" id="XP_047762755.1">
    <property type="nucleotide sequence ID" value="XM_047905456.1"/>
</dbReference>
<evidence type="ECO:0000259" key="11">
    <source>
        <dbReference type="Pfam" id="PF02705"/>
    </source>
</evidence>
<keyword evidence="7" id="KW-0406">Ion transport</keyword>
<feature type="region of interest" description="Disordered" evidence="9">
    <location>
        <begin position="184"/>
        <end position="212"/>
    </location>
</feature>
<dbReference type="InterPro" id="IPR003855">
    <property type="entry name" value="K+_transporter"/>
</dbReference>
<keyword evidence="3" id="KW-0633">Potassium transport</keyword>
<dbReference type="AlphaFoldDB" id="A0A9Q8P9L5"/>
<evidence type="ECO:0000256" key="1">
    <source>
        <dbReference type="ARBA" id="ARBA00004141"/>
    </source>
</evidence>
<sequence>MDSAFLSSALVKVPSGAWFTITLSAVLAALFILWRFGKEQQWRAERQDRQPLSHYVKVEEQSRLRLATNSEGKGGEALSITKGLGIFFDKGGEKCPIIFSQFVSKLVSKPDVTIFFHLRPLESPTVPEDERYIVQKLDRLPNCFRVVARYGYMDEVVTPDLASLIYGRIRDYIIREHALQDRIHPGTTPTATASNASPIQDEKSPSRDQPPREVALHANTGESMPLDLLHLQQAYEHRVLYIIGKEEMHVAPNTNLWRRLLLKMFLFIRENTRNKMANVKVHTDRLVEIGFVMDV</sequence>
<dbReference type="PANTHER" id="PTHR30540:SF83">
    <property type="entry name" value="K+ POTASSIUM TRANSPORTER"/>
    <property type="match status" value="1"/>
</dbReference>
<protein>
    <submittedName>
        <fullName evidence="13">Potassium transporter 7</fullName>
    </submittedName>
</protein>
<evidence type="ECO:0000256" key="7">
    <source>
        <dbReference type="ARBA" id="ARBA00023065"/>
    </source>
</evidence>
<keyword evidence="14" id="KW-1185">Reference proteome</keyword>
<dbReference type="OrthoDB" id="504708at2759"/>
<gene>
    <name evidence="13" type="ORF">CLAFUR5_06308</name>
</gene>
<evidence type="ECO:0000256" key="2">
    <source>
        <dbReference type="ARBA" id="ARBA00022448"/>
    </source>
</evidence>
<evidence type="ECO:0000256" key="8">
    <source>
        <dbReference type="ARBA" id="ARBA00023136"/>
    </source>
</evidence>
<keyword evidence="4 10" id="KW-0812">Transmembrane</keyword>
<keyword evidence="8 10" id="KW-0472">Membrane</keyword>
<feature type="compositionally biased region" description="Low complexity" evidence="9">
    <location>
        <begin position="187"/>
        <end position="198"/>
    </location>
</feature>
<dbReference type="EMBL" id="CP090167">
    <property type="protein sequence ID" value="UJO18389.1"/>
    <property type="molecule type" value="Genomic_DNA"/>
</dbReference>
<dbReference type="GeneID" id="71986186"/>
<feature type="domain" description="K+ potassium transporter C-terminal" evidence="12">
    <location>
        <begin position="82"/>
        <end position="293"/>
    </location>
</feature>
<reference evidence="13" key="1">
    <citation type="submission" date="2021-12" db="EMBL/GenBank/DDBJ databases">
        <authorList>
            <person name="Zaccaron A."/>
            <person name="Stergiopoulos I."/>
        </authorList>
    </citation>
    <scope>NUCLEOTIDE SEQUENCE</scope>
    <source>
        <strain evidence="13">Race5_Kim</strain>
    </source>
</reference>
<organism evidence="13 14">
    <name type="scientific">Passalora fulva</name>
    <name type="common">Tomato leaf mold</name>
    <name type="synonym">Cladosporium fulvum</name>
    <dbReference type="NCBI Taxonomy" id="5499"/>
    <lineage>
        <taxon>Eukaryota</taxon>
        <taxon>Fungi</taxon>
        <taxon>Dikarya</taxon>
        <taxon>Ascomycota</taxon>
        <taxon>Pezizomycotina</taxon>
        <taxon>Dothideomycetes</taxon>
        <taxon>Dothideomycetidae</taxon>
        <taxon>Mycosphaerellales</taxon>
        <taxon>Mycosphaerellaceae</taxon>
        <taxon>Fulvia</taxon>
    </lineage>
</organism>
<comment type="subcellular location">
    <subcellularLocation>
        <location evidence="1">Membrane</location>
        <topology evidence="1">Multi-pass membrane protein</topology>
    </subcellularLocation>
</comment>
<feature type="transmembrane region" description="Helical" evidence="10">
    <location>
        <begin position="16"/>
        <end position="36"/>
    </location>
</feature>
<proteinExistence type="predicted"/>
<dbReference type="Proteomes" id="UP000756132">
    <property type="component" value="Chromosome 5"/>
</dbReference>
<dbReference type="Pfam" id="PF02705">
    <property type="entry name" value="K_trans"/>
    <property type="match status" value="1"/>
</dbReference>
<evidence type="ECO:0000256" key="5">
    <source>
        <dbReference type="ARBA" id="ARBA00022958"/>
    </source>
</evidence>
<evidence type="ECO:0000313" key="14">
    <source>
        <dbReference type="Proteomes" id="UP000756132"/>
    </source>
</evidence>
<feature type="compositionally biased region" description="Basic and acidic residues" evidence="9">
    <location>
        <begin position="200"/>
        <end position="212"/>
    </location>
</feature>
<name>A0A9Q8P9L5_PASFU</name>
<dbReference type="InterPro" id="IPR053951">
    <property type="entry name" value="K_trans_N"/>
</dbReference>
<evidence type="ECO:0000256" key="6">
    <source>
        <dbReference type="ARBA" id="ARBA00022989"/>
    </source>
</evidence>
<keyword evidence="6 10" id="KW-1133">Transmembrane helix</keyword>